<gene>
    <name evidence="1" type="ORF">MNBD_BACTEROID01-2164</name>
</gene>
<dbReference type="Pfam" id="PF19867">
    <property type="entry name" value="DUF6340"/>
    <property type="match status" value="1"/>
</dbReference>
<protein>
    <recommendedName>
        <fullName evidence="2">Lipoprotein</fullName>
    </recommendedName>
</protein>
<organism evidence="1">
    <name type="scientific">hydrothermal vent metagenome</name>
    <dbReference type="NCBI Taxonomy" id="652676"/>
    <lineage>
        <taxon>unclassified sequences</taxon>
        <taxon>metagenomes</taxon>
        <taxon>ecological metagenomes</taxon>
    </lineage>
</organism>
<dbReference type="InterPro" id="IPR045921">
    <property type="entry name" value="DUF6340"/>
</dbReference>
<dbReference type="AlphaFoldDB" id="A0A3B0U8C1"/>
<name>A0A3B0U8C1_9ZZZZ</name>
<sequence>MPMKTNKVKSLTFIMLSLLLIIFVISCSSVYNVQVQIAQPANDEFSDDIQSLLLVNRAVDGRFMEYNEDSLQKVFYLNRFNLDTILYDSMSADTCLQALGALLYESGRYDIVIPEERFLPHKNSFYFSDEMDWDEVTRLCTDFNTDVVLSLDYFNTHVITEYKKETLFDNIGERYFKAYYASMAIAYNALFRVYDPLKEQVIKRSFIKDTLIWEDADLSNRALFSRFTSVKQALVETGISVALDYSGQIAPKWHTQSRRYFNTGGEKMLQAHNLALKNDWQGAMKIWKEVAGNPPSKSIKSKAEFNIALGYELEGDINEAIRWGLKSYSTQYRDITYNYLNTLKKRKKEIESRKQVVKRYE</sequence>
<proteinExistence type="predicted"/>
<dbReference type="PROSITE" id="PS51257">
    <property type="entry name" value="PROKAR_LIPOPROTEIN"/>
    <property type="match status" value="1"/>
</dbReference>
<dbReference type="EMBL" id="UOEP01000154">
    <property type="protein sequence ID" value="VAW21737.1"/>
    <property type="molecule type" value="Genomic_DNA"/>
</dbReference>
<evidence type="ECO:0008006" key="2">
    <source>
        <dbReference type="Google" id="ProtNLM"/>
    </source>
</evidence>
<accession>A0A3B0U8C1</accession>
<evidence type="ECO:0000313" key="1">
    <source>
        <dbReference type="EMBL" id="VAW21737.1"/>
    </source>
</evidence>
<reference evidence="1" key="1">
    <citation type="submission" date="2018-06" db="EMBL/GenBank/DDBJ databases">
        <authorList>
            <person name="Zhirakovskaya E."/>
        </authorList>
    </citation>
    <scope>NUCLEOTIDE SEQUENCE</scope>
</reference>